<gene>
    <name evidence="3" type="ORF">D9619_009452</name>
</gene>
<evidence type="ECO:0000256" key="1">
    <source>
        <dbReference type="SAM" id="MobiDB-lite"/>
    </source>
</evidence>
<reference evidence="3 4" key="1">
    <citation type="journal article" date="2020" name="ISME J.">
        <title>Uncovering the hidden diversity of litter-decomposition mechanisms in mushroom-forming fungi.</title>
        <authorList>
            <person name="Floudas D."/>
            <person name="Bentzer J."/>
            <person name="Ahren D."/>
            <person name="Johansson T."/>
            <person name="Persson P."/>
            <person name="Tunlid A."/>
        </authorList>
    </citation>
    <scope>NUCLEOTIDE SEQUENCE [LARGE SCALE GENOMIC DNA]</scope>
    <source>
        <strain evidence="3 4">CBS 101986</strain>
    </source>
</reference>
<feature type="domain" description="F-box" evidence="2">
    <location>
        <begin position="1"/>
        <end position="42"/>
    </location>
</feature>
<dbReference type="InterPro" id="IPR001810">
    <property type="entry name" value="F-box_dom"/>
</dbReference>
<evidence type="ECO:0000313" key="4">
    <source>
        <dbReference type="Proteomes" id="UP000567179"/>
    </source>
</evidence>
<dbReference type="Pfam" id="PF00646">
    <property type="entry name" value="F-box"/>
    <property type="match status" value="1"/>
</dbReference>
<proteinExistence type="predicted"/>
<evidence type="ECO:0000259" key="2">
    <source>
        <dbReference type="PROSITE" id="PS50181"/>
    </source>
</evidence>
<sequence length="491" mass="55477">MTTLPPEIWAMILSPMDRRDVLNTALVSRALSDPARRVWAQTVVLDGRKGPGYQEYIETLRQHDLLRLIKELEVIMVPLDVIPWGELPNLLSLSLGPICADQSQCPKDWTGQLYAYVTQLSTLKLEEMIVQSEFPMPEGKLAIPNIKRITWHDGGALLLPFFSLCKASLQTITEATIVVTDDPSETDAYTKLWKLRFPNLRLLNIGPGNAIFRVQDYPALDEAFTRFLHAHPTIENLTLSTAYDPDFVDDGDVYMPLHPSTVTRTADTILPNLTFLQAHPQQIQIFVDANVQFFRTLQTLALPEEPHADLEDSMTDLLDSFEQYNQRNGTPSGIRHLTSFLYAYDYVSCALDPSEFKSIMFRVSEVYPTLEVWEGTAPRVSVLKKCFPKFNHLKKLHCILQHGMTNITEVQTLAELCPSLEIYRCIKSGREFAITREGLEGRVHVRVSSEGGNNNGEDGVDDRESGDEDADADANEDDDDDYDEEFGDGEY</sequence>
<comment type="caution">
    <text evidence="3">The sequence shown here is derived from an EMBL/GenBank/DDBJ whole genome shotgun (WGS) entry which is preliminary data.</text>
</comment>
<accession>A0A8H5BU14</accession>
<feature type="region of interest" description="Disordered" evidence="1">
    <location>
        <begin position="445"/>
        <end position="491"/>
    </location>
</feature>
<dbReference type="AlphaFoldDB" id="A0A8H5BU14"/>
<dbReference type="CDD" id="cd09917">
    <property type="entry name" value="F-box_SF"/>
    <property type="match status" value="1"/>
</dbReference>
<organism evidence="3 4">
    <name type="scientific">Psilocybe cf. subviscida</name>
    <dbReference type="NCBI Taxonomy" id="2480587"/>
    <lineage>
        <taxon>Eukaryota</taxon>
        <taxon>Fungi</taxon>
        <taxon>Dikarya</taxon>
        <taxon>Basidiomycota</taxon>
        <taxon>Agaricomycotina</taxon>
        <taxon>Agaricomycetes</taxon>
        <taxon>Agaricomycetidae</taxon>
        <taxon>Agaricales</taxon>
        <taxon>Agaricineae</taxon>
        <taxon>Strophariaceae</taxon>
        <taxon>Psilocybe</taxon>
    </lineage>
</organism>
<keyword evidence="4" id="KW-1185">Reference proteome</keyword>
<protein>
    <recommendedName>
        <fullName evidence="2">F-box domain-containing protein</fullName>
    </recommendedName>
</protein>
<dbReference type="SUPFAM" id="SSF81383">
    <property type="entry name" value="F-box domain"/>
    <property type="match status" value="1"/>
</dbReference>
<feature type="compositionally biased region" description="Low complexity" evidence="1">
    <location>
        <begin position="446"/>
        <end position="457"/>
    </location>
</feature>
<dbReference type="EMBL" id="JAACJJ010000002">
    <property type="protein sequence ID" value="KAF5329370.1"/>
    <property type="molecule type" value="Genomic_DNA"/>
</dbReference>
<feature type="compositionally biased region" description="Acidic residues" evidence="1">
    <location>
        <begin position="458"/>
        <end position="491"/>
    </location>
</feature>
<dbReference type="OrthoDB" id="2974720at2759"/>
<evidence type="ECO:0000313" key="3">
    <source>
        <dbReference type="EMBL" id="KAF5329370.1"/>
    </source>
</evidence>
<dbReference type="Proteomes" id="UP000567179">
    <property type="component" value="Unassembled WGS sequence"/>
</dbReference>
<dbReference type="PROSITE" id="PS50181">
    <property type="entry name" value="FBOX"/>
    <property type="match status" value="1"/>
</dbReference>
<name>A0A8H5BU14_9AGAR</name>
<dbReference type="InterPro" id="IPR036047">
    <property type="entry name" value="F-box-like_dom_sf"/>
</dbReference>